<keyword evidence="2" id="KW-1185">Reference proteome</keyword>
<sequence length="134" mass="15579">MSNVEFKGINETLQSLEKRLGTKKTKNLTRKAINSGAEKVEKRLQSDMLVFKDKGYTIDEVVRKNATYRNYKAEAEIGWNGPHERYRIIHLNEWGYTRNGRQIKPRGFGIITKSLKKSEPVYFETVASEVKRNL</sequence>
<accession>A0A1L8SP52</accession>
<gene>
    <name evidence="1" type="ORF">RV00_GL001022</name>
</gene>
<evidence type="ECO:0000313" key="2">
    <source>
        <dbReference type="Proteomes" id="UP000183700"/>
    </source>
</evidence>
<dbReference type="EMBL" id="JXKM01000018">
    <property type="protein sequence ID" value="OJG33604.1"/>
    <property type="molecule type" value="Genomic_DNA"/>
</dbReference>
<dbReference type="Proteomes" id="UP000183700">
    <property type="component" value="Unassembled WGS sequence"/>
</dbReference>
<protein>
    <recommendedName>
        <fullName evidence="3">HK97 gp10 family phage protein</fullName>
    </recommendedName>
</protein>
<reference evidence="1 2" key="1">
    <citation type="submission" date="2014-12" db="EMBL/GenBank/DDBJ databases">
        <title>Draft genome sequences of 29 type strains of Enterococci.</title>
        <authorList>
            <person name="Zhong Z."/>
            <person name="Sun Z."/>
            <person name="Liu W."/>
            <person name="Zhang W."/>
            <person name="Zhang H."/>
        </authorList>
    </citation>
    <scope>NUCLEOTIDE SEQUENCE [LARGE SCALE GENOMIC DNA]</scope>
    <source>
        <strain evidence="1 2">DSM 22802</strain>
    </source>
</reference>
<dbReference type="OrthoDB" id="2242464at2"/>
<evidence type="ECO:0008006" key="3">
    <source>
        <dbReference type="Google" id="ProtNLM"/>
    </source>
</evidence>
<comment type="caution">
    <text evidence="1">The sequence shown here is derived from an EMBL/GenBank/DDBJ whole genome shotgun (WGS) entry which is preliminary data.</text>
</comment>
<dbReference type="RefSeq" id="WP_071863370.1">
    <property type="nucleotide sequence ID" value="NZ_JBHLVS010000003.1"/>
</dbReference>
<evidence type="ECO:0000313" key="1">
    <source>
        <dbReference type="EMBL" id="OJG33604.1"/>
    </source>
</evidence>
<dbReference type="STRING" id="319970.RV00_GL001022"/>
<organism evidence="1 2">
    <name type="scientific">Enterococcus devriesei</name>
    <dbReference type="NCBI Taxonomy" id="319970"/>
    <lineage>
        <taxon>Bacteria</taxon>
        <taxon>Bacillati</taxon>
        <taxon>Bacillota</taxon>
        <taxon>Bacilli</taxon>
        <taxon>Lactobacillales</taxon>
        <taxon>Enterococcaceae</taxon>
        <taxon>Enterococcus</taxon>
    </lineage>
</organism>
<name>A0A1L8SP52_9ENTE</name>
<dbReference type="AlphaFoldDB" id="A0A1L8SP52"/>
<proteinExistence type="predicted"/>